<dbReference type="AlphaFoldDB" id="A0A9P7N0T7"/>
<keyword evidence="2" id="KW-1185">Reference proteome</keyword>
<evidence type="ECO:0000313" key="2">
    <source>
        <dbReference type="Proteomes" id="UP000748025"/>
    </source>
</evidence>
<sequence>MSMPLVRHREFVSRAVRIRFANKIIRFVDNADTLLDAGASRVAHDPLPPLQQLLEMIAGKQDIWVEETS</sequence>
<proteinExistence type="predicted"/>
<protein>
    <submittedName>
        <fullName evidence="1">Uncharacterized protein</fullName>
    </submittedName>
</protein>
<evidence type="ECO:0000313" key="1">
    <source>
        <dbReference type="EMBL" id="KAG5981495.1"/>
    </source>
</evidence>
<dbReference type="Proteomes" id="UP000748025">
    <property type="component" value="Unassembled WGS sequence"/>
</dbReference>
<gene>
    <name evidence="1" type="ORF">E4U43_006595</name>
</gene>
<organism evidence="1 2">
    <name type="scientific">Claviceps pusilla</name>
    <dbReference type="NCBI Taxonomy" id="123648"/>
    <lineage>
        <taxon>Eukaryota</taxon>
        <taxon>Fungi</taxon>
        <taxon>Dikarya</taxon>
        <taxon>Ascomycota</taxon>
        <taxon>Pezizomycotina</taxon>
        <taxon>Sordariomycetes</taxon>
        <taxon>Hypocreomycetidae</taxon>
        <taxon>Hypocreales</taxon>
        <taxon>Clavicipitaceae</taxon>
        <taxon>Claviceps</taxon>
    </lineage>
</organism>
<dbReference type="EMBL" id="SRPW01004590">
    <property type="protein sequence ID" value="KAG5981495.1"/>
    <property type="molecule type" value="Genomic_DNA"/>
</dbReference>
<name>A0A9P7N0T7_9HYPO</name>
<comment type="caution">
    <text evidence="1">The sequence shown here is derived from an EMBL/GenBank/DDBJ whole genome shotgun (WGS) entry which is preliminary data.</text>
</comment>
<accession>A0A9P7N0T7</accession>
<reference evidence="1" key="1">
    <citation type="journal article" date="2020" name="bioRxiv">
        <title>Whole genome comparisons of ergot fungi reveals the divergence and evolution of species within the genus Claviceps are the result of varying mechanisms driving genome evolution and host range expansion.</title>
        <authorList>
            <person name="Wyka S.A."/>
            <person name="Mondo S.J."/>
            <person name="Liu M."/>
            <person name="Dettman J."/>
            <person name="Nalam V."/>
            <person name="Broders K.D."/>
        </authorList>
    </citation>
    <scope>NUCLEOTIDE SEQUENCE</scope>
    <source>
        <strain evidence="1">CCC 602</strain>
    </source>
</reference>